<evidence type="ECO:0000313" key="13">
    <source>
        <dbReference type="Proteomes" id="UP001236014"/>
    </source>
</evidence>
<dbReference type="SMART" id="SM00091">
    <property type="entry name" value="PAS"/>
    <property type="match status" value="2"/>
</dbReference>
<dbReference type="GO" id="GO:0046983">
    <property type="term" value="F:protein dimerization activity"/>
    <property type="evidence" value="ECO:0007669"/>
    <property type="project" value="InterPro"/>
</dbReference>
<dbReference type="Proteomes" id="UP001236014">
    <property type="component" value="Chromosome"/>
</dbReference>
<dbReference type="GO" id="GO:0016020">
    <property type="term" value="C:membrane"/>
    <property type="evidence" value="ECO:0007669"/>
    <property type="project" value="InterPro"/>
</dbReference>
<gene>
    <name evidence="12" type="ORF">QRX50_25930</name>
</gene>
<evidence type="ECO:0000256" key="6">
    <source>
        <dbReference type="ARBA" id="ARBA00022777"/>
    </source>
</evidence>
<dbReference type="PROSITE" id="PS50113">
    <property type="entry name" value="PAC"/>
    <property type="match status" value="2"/>
</dbReference>
<dbReference type="Gene3D" id="3.30.565.10">
    <property type="entry name" value="Histidine kinase-like ATPase, C-terminal domain"/>
    <property type="match status" value="1"/>
</dbReference>
<dbReference type="NCBIfam" id="TIGR00229">
    <property type="entry name" value="sensory_box"/>
    <property type="match status" value="2"/>
</dbReference>
<evidence type="ECO:0000256" key="7">
    <source>
        <dbReference type="ARBA" id="ARBA00022840"/>
    </source>
</evidence>
<dbReference type="Pfam" id="PF02518">
    <property type="entry name" value="HATPase_c"/>
    <property type="match status" value="1"/>
</dbReference>
<evidence type="ECO:0000256" key="3">
    <source>
        <dbReference type="ARBA" id="ARBA00022553"/>
    </source>
</evidence>
<feature type="domain" description="PAS" evidence="10">
    <location>
        <begin position="21"/>
        <end position="78"/>
    </location>
</feature>
<dbReference type="InterPro" id="IPR000700">
    <property type="entry name" value="PAS-assoc_C"/>
</dbReference>
<dbReference type="InterPro" id="IPR035965">
    <property type="entry name" value="PAS-like_dom_sf"/>
</dbReference>
<evidence type="ECO:0000256" key="1">
    <source>
        <dbReference type="ARBA" id="ARBA00000085"/>
    </source>
</evidence>
<dbReference type="Pfam" id="PF07730">
    <property type="entry name" value="HisKA_3"/>
    <property type="match status" value="1"/>
</dbReference>
<dbReference type="Gene3D" id="1.20.5.1930">
    <property type="match status" value="1"/>
</dbReference>
<dbReference type="CDD" id="cd00130">
    <property type="entry name" value="PAS"/>
    <property type="match status" value="2"/>
</dbReference>
<dbReference type="InterPro" id="IPR036890">
    <property type="entry name" value="HATPase_C_sf"/>
</dbReference>
<dbReference type="EC" id="2.7.13.3" evidence="2"/>
<evidence type="ECO:0000256" key="5">
    <source>
        <dbReference type="ARBA" id="ARBA00022741"/>
    </source>
</evidence>
<dbReference type="GO" id="GO:0005524">
    <property type="term" value="F:ATP binding"/>
    <property type="evidence" value="ECO:0007669"/>
    <property type="project" value="UniProtKB-KW"/>
</dbReference>
<proteinExistence type="predicted"/>
<dbReference type="InterPro" id="IPR001610">
    <property type="entry name" value="PAC"/>
</dbReference>
<dbReference type="CDD" id="cd16917">
    <property type="entry name" value="HATPase_UhpB-NarQ-NarX-like"/>
    <property type="match status" value="1"/>
</dbReference>
<dbReference type="RefSeq" id="WP_285965779.1">
    <property type="nucleotide sequence ID" value="NZ_CP127294.1"/>
</dbReference>
<feature type="region of interest" description="Disordered" evidence="9">
    <location>
        <begin position="453"/>
        <end position="475"/>
    </location>
</feature>
<feature type="domain" description="PAC" evidence="11">
    <location>
        <begin position="69"/>
        <end position="132"/>
    </location>
</feature>
<evidence type="ECO:0000256" key="2">
    <source>
        <dbReference type="ARBA" id="ARBA00012438"/>
    </source>
</evidence>
<evidence type="ECO:0000256" key="9">
    <source>
        <dbReference type="SAM" id="MobiDB-lite"/>
    </source>
</evidence>
<dbReference type="PANTHER" id="PTHR24421:SF10">
    <property type="entry name" value="NITRATE_NITRITE SENSOR PROTEIN NARQ"/>
    <property type="match status" value="1"/>
</dbReference>
<dbReference type="InterPro" id="IPR003594">
    <property type="entry name" value="HATPase_dom"/>
</dbReference>
<dbReference type="Gene3D" id="3.30.450.20">
    <property type="entry name" value="PAS domain"/>
    <property type="match status" value="2"/>
</dbReference>
<dbReference type="InterPro" id="IPR000014">
    <property type="entry name" value="PAS"/>
</dbReference>
<evidence type="ECO:0000259" key="11">
    <source>
        <dbReference type="PROSITE" id="PS50113"/>
    </source>
</evidence>
<dbReference type="InterPro" id="IPR050482">
    <property type="entry name" value="Sensor_HK_TwoCompSys"/>
</dbReference>
<keyword evidence="6" id="KW-0418">Kinase</keyword>
<evidence type="ECO:0000259" key="10">
    <source>
        <dbReference type="PROSITE" id="PS50112"/>
    </source>
</evidence>
<accession>A0A9Y2I8I9</accession>
<keyword evidence="3" id="KW-0597">Phosphoprotein</keyword>
<keyword evidence="13" id="KW-1185">Reference proteome</keyword>
<dbReference type="AlphaFoldDB" id="A0A9Y2I8I9"/>
<dbReference type="PROSITE" id="PS50112">
    <property type="entry name" value="PAS"/>
    <property type="match status" value="2"/>
</dbReference>
<dbReference type="PANTHER" id="PTHR24421">
    <property type="entry name" value="NITRATE/NITRITE SENSOR PROTEIN NARX-RELATED"/>
    <property type="match status" value="1"/>
</dbReference>
<dbReference type="SMART" id="SM00086">
    <property type="entry name" value="PAC"/>
    <property type="match status" value="2"/>
</dbReference>
<dbReference type="EMBL" id="CP127294">
    <property type="protein sequence ID" value="WIX75002.1"/>
    <property type="molecule type" value="Genomic_DNA"/>
</dbReference>
<reference evidence="12 13" key="1">
    <citation type="submission" date="2023-06" db="EMBL/GenBank/DDBJ databases">
        <authorList>
            <person name="Oyuntsetseg B."/>
            <person name="Kim S.B."/>
        </authorList>
    </citation>
    <scope>NUCLEOTIDE SEQUENCE [LARGE SCALE GENOMIC DNA]</scope>
    <source>
        <strain evidence="12 13">2-15</strain>
    </source>
</reference>
<keyword evidence="4" id="KW-0808">Transferase</keyword>
<organism evidence="12 13">
    <name type="scientific">Amycolatopsis carbonis</name>
    <dbReference type="NCBI Taxonomy" id="715471"/>
    <lineage>
        <taxon>Bacteria</taxon>
        <taxon>Bacillati</taxon>
        <taxon>Actinomycetota</taxon>
        <taxon>Actinomycetes</taxon>
        <taxon>Pseudonocardiales</taxon>
        <taxon>Pseudonocardiaceae</taxon>
        <taxon>Amycolatopsis</taxon>
    </lineage>
</organism>
<comment type="catalytic activity">
    <reaction evidence="1">
        <text>ATP + protein L-histidine = ADP + protein N-phospho-L-histidine.</text>
        <dbReference type="EC" id="2.7.13.3"/>
    </reaction>
</comment>
<dbReference type="GO" id="GO:0000155">
    <property type="term" value="F:phosphorelay sensor kinase activity"/>
    <property type="evidence" value="ECO:0007669"/>
    <property type="project" value="InterPro"/>
</dbReference>
<keyword evidence="5" id="KW-0547">Nucleotide-binding</keyword>
<dbReference type="KEGG" id="acab:QRX50_25930"/>
<dbReference type="InterPro" id="IPR011712">
    <property type="entry name" value="Sig_transdc_His_kin_sub3_dim/P"/>
</dbReference>
<protein>
    <recommendedName>
        <fullName evidence="2">histidine kinase</fullName>
        <ecNumber evidence="2">2.7.13.3</ecNumber>
    </recommendedName>
</protein>
<evidence type="ECO:0000256" key="8">
    <source>
        <dbReference type="ARBA" id="ARBA00023012"/>
    </source>
</evidence>
<dbReference type="Pfam" id="PF13426">
    <property type="entry name" value="PAS_9"/>
    <property type="match status" value="2"/>
</dbReference>
<dbReference type="SUPFAM" id="SSF55785">
    <property type="entry name" value="PYP-like sensor domain (PAS domain)"/>
    <property type="match status" value="2"/>
</dbReference>
<dbReference type="SUPFAM" id="SSF55874">
    <property type="entry name" value="ATPase domain of HSP90 chaperone/DNA topoisomerase II/histidine kinase"/>
    <property type="match status" value="1"/>
</dbReference>
<name>A0A9Y2I8I9_9PSEU</name>
<keyword evidence="7" id="KW-0067">ATP-binding</keyword>
<evidence type="ECO:0000313" key="12">
    <source>
        <dbReference type="EMBL" id="WIX75002.1"/>
    </source>
</evidence>
<sequence>MDEPAGDDLGLLVRGVLDYAIFMLDPTGRVVSWNAGAERIKGYRAEEIIGQHFSVFYPPEEIAARKPERELETALIDGRLEDEGWRLRKDGTRFWANVVITALFDDAGNHRGFGKVTRDMTERRTAEQALRESEERFRLLVQDVVDYGIFMLDPGGRIVSWNAGAQRIKGYRAEEIIGQHFSVFYPPEEIAARKPERELETALIDGRLEDEGWRLRKDGTRFWANVVITALFDDAGNHRGFGKVTRDMTERRTAERALVQRSRLVGHLVDAQEVERRRIAWDVHDDSIQSMVAVGMRLQLLADRLPEEHREGLYTLDESVRAAVGRLRTLVSRLRPPDLDRHGLVIALAGHLEEVLPGWGLEYTLRHDLTAEPTSEAAVTGYRICQEALTNVHKHARAARVEVSLSTVDRGTLFRVTDDGVGTAVTGTDPGRDHFGLIEMRERAESAHGWWSMSSRPGEGTSVEFWLPSAPDEQR</sequence>
<feature type="domain" description="PAC" evidence="11">
    <location>
        <begin position="197"/>
        <end position="260"/>
    </location>
</feature>
<evidence type="ECO:0000256" key="4">
    <source>
        <dbReference type="ARBA" id="ARBA00022679"/>
    </source>
</evidence>
<keyword evidence="8" id="KW-0902">Two-component regulatory system</keyword>
<feature type="domain" description="PAS" evidence="10">
    <location>
        <begin position="133"/>
        <end position="206"/>
    </location>
</feature>